<dbReference type="OrthoDB" id="433924at2759"/>
<dbReference type="CDD" id="cd00024">
    <property type="entry name" value="CD_CSD"/>
    <property type="match status" value="1"/>
</dbReference>
<protein>
    <recommendedName>
        <fullName evidence="5">Chromo domain-containing protein</fullName>
    </recommendedName>
</protein>
<sequence length="227" mass="25929">MPPSVAVLSDDESTGESIPYEEAEDKRNGVDDANHADEDEDEDEDEDVYVVEKILGHRFKGDGTLLFQVKWQGYDDPRDETLEPEENLEGAQELLEEYFKLIGGRPEKPSKKRKSVGRPPKAASANKPEPKRRRRSRAADTEETNTSEEKAKIKESVAPDWVPKSKNWENEVKTVDTIVREDGGLVAYLHWNNGKKSKVSIETCYDKCPRKMLKFYEQHLVFKDSDA</sequence>
<dbReference type="SMART" id="SM00298">
    <property type="entry name" value="CHROMO"/>
    <property type="match status" value="1"/>
</dbReference>
<dbReference type="GO" id="GO:0003682">
    <property type="term" value="F:chromatin binding"/>
    <property type="evidence" value="ECO:0000318"/>
    <property type="project" value="GO_Central"/>
</dbReference>
<dbReference type="SUPFAM" id="SSF54160">
    <property type="entry name" value="Chromo domain-like"/>
    <property type="match status" value="2"/>
</dbReference>
<dbReference type="InterPro" id="IPR008251">
    <property type="entry name" value="Chromo_shadow_dom"/>
</dbReference>
<dbReference type="eggNOG" id="KOG1911">
    <property type="taxonomic scope" value="Eukaryota"/>
</dbReference>
<dbReference type="Proteomes" id="UP000000560">
    <property type="component" value="Chromosome VII"/>
</dbReference>
<dbReference type="AlphaFoldDB" id="C8VKS5"/>
<dbReference type="RefSeq" id="XP_050468765.1">
    <property type="nucleotide sequence ID" value="XM_050612907.1"/>
</dbReference>
<dbReference type="InParanoid" id="C8VKS5"/>
<dbReference type="EMBL" id="BN001307">
    <property type="protein sequence ID" value="CBF85797.1"/>
    <property type="molecule type" value="Genomic_DNA"/>
</dbReference>
<dbReference type="VEuPathDB" id="FungiDB:AN1905"/>
<feature type="compositionally biased region" description="Basic and acidic residues" evidence="4">
    <location>
        <begin position="24"/>
        <end position="36"/>
    </location>
</feature>
<dbReference type="OMA" id="KCPLKML"/>
<dbReference type="PROSITE" id="PS50013">
    <property type="entry name" value="CHROMO_2"/>
    <property type="match status" value="1"/>
</dbReference>
<feature type="region of interest" description="Disordered" evidence="4">
    <location>
        <begin position="100"/>
        <end position="158"/>
    </location>
</feature>
<dbReference type="GeneID" id="2875579"/>
<dbReference type="SMART" id="SM00300">
    <property type="entry name" value="ChSh"/>
    <property type="match status" value="1"/>
</dbReference>
<dbReference type="KEGG" id="ani:ANIA_01905"/>
<dbReference type="InterPro" id="IPR023780">
    <property type="entry name" value="Chromo_domain"/>
</dbReference>
<dbReference type="Pfam" id="PF00385">
    <property type="entry name" value="Chromo"/>
    <property type="match status" value="1"/>
</dbReference>
<evidence type="ECO:0000256" key="4">
    <source>
        <dbReference type="SAM" id="MobiDB-lite"/>
    </source>
</evidence>
<feature type="region of interest" description="Disordered" evidence="4">
    <location>
        <begin position="1"/>
        <end position="47"/>
    </location>
</feature>
<comment type="subunit">
    <text evidence="2">Component of the NuA4 histone acetyltransferase complex.</text>
</comment>
<dbReference type="Gene3D" id="2.40.50.40">
    <property type="match status" value="2"/>
</dbReference>
<evidence type="ECO:0000256" key="1">
    <source>
        <dbReference type="ARBA" id="ARBA00004123"/>
    </source>
</evidence>
<keyword evidence="7" id="KW-1185">Reference proteome</keyword>
<feature type="compositionally biased region" description="Acidic residues" evidence="4">
    <location>
        <begin position="37"/>
        <end position="47"/>
    </location>
</feature>
<gene>
    <name evidence="6" type="ORF">ANIA_01905</name>
</gene>
<dbReference type="InterPro" id="IPR016197">
    <property type="entry name" value="Chromo-like_dom_sf"/>
</dbReference>
<proteinExistence type="predicted"/>
<name>C8VKS5_EMENI</name>
<organism evidence="6 7">
    <name type="scientific">Emericella nidulans (strain FGSC A4 / ATCC 38163 / CBS 112.46 / NRRL 194 / M139)</name>
    <name type="common">Aspergillus nidulans</name>
    <dbReference type="NCBI Taxonomy" id="227321"/>
    <lineage>
        <taxon>Eukaryota</taxon>
        <taxon>Fungi</taxon>
        <taxon>Dikarya</taxon>
        <taxon>Ascomycota</taxon>
        <taxon>Pezizomycotina</taxon>
        <taxon>Eurotiomycetes</taxon>
        <taxon>Eurotiomycetidae</taxon>
        <taxon>Eurotiales</taxon>
        <taxon>Aspergillaceae</taxon>
        <taxon>Aspergillus</taxon>
        <taxon>Aspergillus subgen. Nidulantes</taxon>
    </lineage>
</organism>
<keyword evidence="3" id="KW-0539">Nucleus</keyword>
<evidence type="ECO:0000259" key="5">
    <source>
        <dbReference type="PROSITE" id="PS50013"/>
    </source>
</evidence>
<dbReference type="FunFam" id="2.40.50.40:FF:000081">
    <property type="entry name" value="Chromatin-associated protein swi6"/>
    <property type="match status" value="1"/>
</dbReference>
<evidence type="ECO:0000256" key="3">
    <source>
        <dbReference type="ARBA" id="ARBA00023242"/>
    </source>
</evidence>
<feature type="compositionally biased region" description="Basic and acidic residues" evidence="4">
    <location>
        <begin position="147"/>
        <end position="157"/>
    </location>
</feature>
<dbReference type="STRING" id="227321.C8VKS5"/>
<dbReference type="Pfam" id="PF01393">
    <property type="entry name" value="Chromo_shadow"/>
    <property type="match status" value="1"/>
</dbReference>
<dbReference type="InterPro" id="IPR051219">
    <property type="entry name" value="Heterochromatin_chromo-domain"/>
</dbReference>
<dbReference type="InterPro" id="IPR000953">
    <property type="entry name" value="Chromo/chromo_shadow_dom"/>
</dbReference>
<comment type="subcellular location">
    <subcellularLocation>
        <location evidence="1">Nucleus</location>
    </subcellularLocation>
</comment>
<accession>C8VKS5</accession>
<evidence type="ECO:0000313" key="6">
    <source>
        <dbReference type="EMBL" id="CBF85797.1"/>
    </source>
</evidence>
<reference evidence="7" key="2">
    <citation type="journal article" date="2009" name="Fungal Genet. Biol.">
        <title>The 2008 update of the Aspergillus nidulans genome annotation: a community effort.</title>
        <authorList>
            <person name="Wortman J.R."/>
            <person name="Gilsenan J.M."/>
            <person name="Joardar V."/>
            <person name="Deegan J."/>
            <person name="Clutterbuck J."/>
            <person name="Andersen M.R."/>
            <person name="Archer D."/>
            <person name="Bencina M."/>
            <person name="Braus G."/>
            <person name="Coutinho P."/>
            <person name="von Dohren H."/>
            <person name="Doonan J."/>
            <person name="Driessen A.J."/>
            <person name="Durek P."/>
            <person name="Espeso E."/>
            <person name="Fekete E."/>
            <person name="Flipphi M."/>
            <person name="Estrada C.G."/>
            <person name="Geysens S."/>
            <person name="Goldman G."/>
            <person name="de Groot P.W."/>
            <person name="Hansen K."/>
            <person name="Harris S.D."/>
            <person name="Heinekamp T."/>
            <person name="Helmstaedt K."/>
            <person name="Henrissat B."/>
            <person name="Hofmann G."/>
            <person name="Homan T."/>
            <person name="Horio T."/>
            <person name="Horiuchi H."/>
            <person name="James S."/>
            <person name="Jones M."/>
            <person name="Karaffa L."/>
            <person name="Karanyi Z."/>
            <person name="Kato M."/>
            <person name="Keller N."/>
            <person name="Kelly D.E."/>
            <person name="Kiel J.A."/>
            <person name="Kim J.M."/>
            <person name="van der Klei I.J."/>
            <person name="Klis F.M."/>
            <person name="Kovalchuk A."/>
            <person name="Krasevec N."/>
            <person name="Kubicek C.P."/>
            <person name="Liu B."/>
            <person name="Maccabe A."/>
            <person name="Meyer V."/>
            <person name="Mirabito P."/>
            <person name="Miskei M."/>
            <person name="Mos M."/>
            <person name="Mullins J."/>
            <person name="Nelson D.R."/>
            <person name="Nielsen J."/>
            <person name="Oakley B.R."/>
            <person name="Osmani S.A."/>
            <person name="Pakula T."/>
            <person name="Paszewski A."/>
            <person name="Paulsen I."/>
            <person name="Pilsyk S."/>
            <person name="Pocsi I."/>
            <person name="Punt P.J."/>
            <person name="Ram A.F."/>
            <person name="Ren Q."/>
            <person name="Robellet X."/>
            <person name="Robson G."/>
            <person name="Seiboth B."/>
            <person name="van Solingen P."/>
            <person name="Specht T."/>
            <person name="Sun J."/>
            <person name="Taheri-Talesh N."/>
            <person name="Takeshita N."/>
            <person name="Ussery D."/>
            <person name="vanKuyk P.A."/>
            <person name="Visser H."/>
            <person name="van de Vondervoort P.J."/>
            <person name="de Vries R.P."/>
            <person name="Walton J."/>
            <person name="Xiang X."/>
            <person name="Xiong Y."/>
            <person name="Zeng A.P."/>
            <person name="Brandt B.W."/>
            <person name="Cornell M.J."/>
            <person name="van den Hondel C.A."/>
            <person name="Visser J."/>
            <person name="Oliver S.G."/>
            <person name="Turner G."/>
        </authorList>
    </citation>
    <scope>GENOME REANNOTATION</scope>
    <source>
        <strain evidence="7">FGSC A4 / ATCC 38163 / CBS 112.46 / NRRL 194 / M139</strain>
    </source>
</reference>
<dbReference type="HOGENOM" id="CLU_045874_0_1_1"/>
<reference evidence="7" key="1">
    <citation type="journal article" date="2005" name="Nature">
        <title>Sequencing of Aspergillus nidulans and comparative analysis with A. fumigatus and A. oryzae.</title>
        <authorList>
            <person name="Galagan J.E."/>
            <person name="Calvo S.E."/>
            <person name="Cuomo C."/>
            <person name="Ma L.J."/>
            <person name="Wortman J.R."/>
            <person name="Batzoglou S."/>
            <person name="Lee S.I."/>
            <person name="Basturkmen M."/>
            <person name="Spevak C.C."/>
            <person name="Clutterbuck J."/>
            <person name="Kapitonov V."/>
            <person name="Jurka J."/>
            <person name="Scazzocchio C."/>
            <person name="Farman M."/>
            <person name="Butler J."/>
            <person name="Purcell S."/>
            <person name="Harris S."/>
            <person name="Braus G.H."/>
            <person name="Draht O."/>
            <person name="Busch S."/>
            <person name="D'Enfert C."/>
            <person name="Bouchier C."/>
            <person name="Goldman G.H."/>
            <person name="Bell-Pedersen D."/>
            <person name="Griffiths-Jones S."/>
            <person name="Doonan J.H."/>
            <person name="Yu J."/>
            <person name="Vienken K."/>
            <person name="Pain A."/>
            <person name="Freitag M."/>
            <person name="Selker E.U."/>
            <person name="Archer D.B."/>
            <person name="Penalva M.A."/>
            <person name="Oakley B.R."/>
            <person name="Momany M."/>
            <person name="Tanaka T."/>
            <person name="Kumagai T."/>
            <person name="Asai K."/>
            <person name="Machida M."/>
            <person name="Nierman W.C."/>
            <person name="Denning D.W."/>
            <person name="Caddick M."/>
            <person name="Hynes M."/>
            <person name="Paoletti M."/>
            <person name="Fischer R."/>
            <person name="Miller B."/>
            <person name="Dyer P."/>
            <person name="Sachs M.S."/>
            <person name="Osmani S.A."/>
            <person name="Birren B.W."/>
        </authorList>
    </citation>
    <scope>NUCLEOTIDE SEQUENCE [LARGE SCALE GENOMIC DNA]</scope>
    <source>
        <strain evidence="7">FGSC A4 / ATCC 38163 / CBS 112.46 / NRRL 194 / M139</strain>
    </source>
</reference>
<dbReference type="GO" id="GO:0031507">
    <property type="term" value="P:heterochromatin formation"/>
    <property type="evidence" value="ECO:0000318"/>
    <property type="project" value="GO_Central"/>
</dbReference>
<dbReference type="GO" id="GO:0005634">
    <property type="term" value="C:nucleus"/>
    <property type="evidence" value="ECO:0007669"/>
    <property type="project" value="UniProtKB-SubCell"/>
</dbReference>
<dbReference type="GO" id="GO:0005721">
    <property type="term" value="C:pericentric heterochromatin"/>
    <property type="evidence" value="ECO:0000318"/>
    <property type="project" value="GO_Central"/>
</dbReference>
<feature type="domain" description="Chromo" evidence="5">
    <location>
        <begin position="49"/>
        <end position="110"/>
    </location>
</feature>
<evidence type="ECO:0000256" key="2">
    <source>
        <dbReference type="ARBA" id="ARBA00011353"/>
    </source>
</evidence>
<dbReference type="GO" id="GO:0045814">
    <property type="term" value="P:negative regulation of gene expression, epigenetic"/>
    <property type="evidence" value="ECO:0000315"/>
    <property type="project" value="AspGD"/>
</dbReference>
<feature type="compositionally biased region" description="Acidic residues" evidence="4">
    <location>
        <begin position="9"/>
        <end position="23"/>
    </location>
</feature>
<evidence type="ECO:0000313" key="7">
    <source>
        <dbReference type="Proteomes" id="UP000000560"/>
    </source>
</evidence>
<dbReference type="PANTHER" id="PTHR22812">
    <property type="entry name" value="CHROMOBOX PROTEIN"/>
    <property type="match status" value="1"/>
</dbReference>